<evidence type="ECO:0008006" key="5">
    <source>
        <dbReference type="Google" id="ProtNLM"/>
    </source>
</evidence>
<proteinExistence type="predicted"/>
<dbReference type="EMBL" id="ADNX01000042">
    <property type="protein sequence ID" value="EFH07136.1"/>
    <property type="molecule type" value="Genomic_DNA"/>
</dbReference>
<dbReference type="AlphaFoldDB" id="D5Q4K3"/>
<dbReference type="Proteomes" id="UP000003227">
    <property type="component" value="Unassembled WGS sequence"/>
</dbReference>
<dbReference type="Pfam" id="PF14193">
    <property type="entry name" value="DUF4315"/>
    <property type="match status" value="1"/>
</dbReference>
<evidence type="ECO:0000256" key="2">
    <source>
        <dbReference type="SAM" id="MobiDB-lite"/>
    </source>
</evidence>
<reference evidence="3 4" key="1">
    <citation type="submission" date="2010-05" db="EMBL/GenBank/DDBJ databases">
        <authorList>
            <person name="Qin X."/>
            <person name="Bachman B."/>
            <person name="Battles P."/>
            <person name="Bell A."/>
            <person name="Bess C."/>
            <person name="Bickham C."/>
            <person name="Chaboub L."/>
            <person name="Chen D."/>
            <person name="Coyle M."/>
            <person name="Deiros D.R."/>
            <person name="Dinh H."/>
            <person name="Forbes L."/>
            <person name="Fowler G."/>
            <person name="Francisco L."/>
            <person name="Fu Q."/>
            <person name="Gubbala S."/>
            <person name="Hale W."/>
            <person name="Han Y."/>
            <person name="Hemphill L."/>
            <person name="Highlander S.K."/>
            <person name="Hirani K."/>
            <person name="Hogues M."/>
            <person name="Jackson L."/>
            <person name="Jakkamsetti A."/>
            <person name="Javaid M."/>
            <person name="Jiang H."/>
            <person name="Korchina V."/>
            <person name="Kovar C."/>
            <person name="Lara F."/>
            <person name="Lee S."/>
            <person name="Mata R."/>
            <person name="Mathew T."/>
            <person name="Moen C."/>
            <person name="Morales K."/>
            <person name="Munidasa M."/>
            <person name="Nazareth L."/>
            <person name="Ngo R."/>
            <person name="Nguyen L."/>
            <person name="Okwuonu G."/>
            <person name="Ongeri F."/>
            <person name="Patil S."/>
            <person name="Petrosino J."/>
            <person name="Pham C."/>
            <person name="Pham P."/>
            <person name="Pu L.-L."/>
            <person name="Puazo M."/>
            <person name="Raj R."/>
            <person name="Reid J."/>
            <person name="Rouhana J."/>
            <person name="Saada N."/>
            <person name="Shang Y."/>
            <person name="Simmons D."/>
            <person name="Thornton R."/>
            <person name="Warren J."/>
            <person name="Weissenberger G."/>
            <person name="Zhang J."/>
            <person name="Zhang L."/>
            <person name="Zhou C."/>
            <person name="Zhu D."/>
            <person name="Muzny D."/>
            <person name="Worley K."/>
            <person name="Gibbs R."/>
        </authorList>
    </citation>
    <scope>NUCLEOTIDE SEQUENCE [LARGE SCALE GENOMIC DNA]</scope>
    <source>
        <strain evidence="3 4">NAP08</strain>
    </source>
</reference>
<feature type="compositionally biased region" description="Basic and acidic residues" evidence="2">
    <location>
        <begin position="98"/>
        <end position="115"/>
    </location>
</feature>
<dbReference type="HOGENOM" id="CLU_162643_0_0_9"/>
<evidence type="ECO:0000256" key="1">
    <source>
        <dbReference type="SAM" id="Coils"/>
    </source>
</evidence>
<comment type="caution">
    <text evidence="3">The sequence shown here is derived from an EMBL/GenBank/DDBJ whole genome shotgun (WGS) entry which is preliminary data.</text>
</comment>
<accession>D5Q4K3</accession>
<evidence type="ECO:0000313" key="3">
    <source>
        <dbReference type="EMBL" id="EFH07136.1"/>
    </source>
</evidence>
<dbReference type="InterPro" id="IPR025464">
    <property type="entry name" value="DUF4315"/>
</dbReference>
<feature type="coiled-coil region" evidence="1">
    <location>
        <begin position="20"/>
        <end position="54"/>
    </location>
</feature>
<protein>
    <recommendedName>
        <fullName evidence="5">DUF4315 family protein</fullName>
    </recommendedName>
</protein>
<name>D5Q4K3_CLODI</name>
<keyword evidence="1" id="KW-0175">Coiled coil</keyword>
<gene>
    <name evidence="3" type="ORF">HMPREF0220_1815</name>
</gene>
<evidence type="ECO:0000313" key="4">
    <source>
        <dbReference type="Proteomes" id="UP000003227"/>
    </source>
</evidence>
<sequence length="125" mass="14424">MDLEDGKKGRWSCRPERSSMKSLEKAVADYEKAKEKMEASRARYEADLKRFKAAEAAKTEAENLEIVRIIRGMDMTIPELNAFRERMKTELPTLAGFQKEETRADDEFRENERTEGTGQAQEMGQ</sequence>
<organism evidence="3 4">
    <name type="scientific">Clostridioides difficile NAP08</name>
    <dbReference type="NCBI Taxonomy" id="525259"/>
    <lineage>
        <taxon>Bacteria</taxon>
        <taxon>Bacillati</taxon>
        <taxon>Bacillota</taxon>
        <taxon>Clostridia</taxon>
        <taxon>Peptostreptococcales</taxon>
        <taxon>Peptostreptococcaceae</taxon>
        <taxon>Clostridioides</taxon>
    </lineage>
</organism>
<feature type="region of interest" description="Disordered" evidence="2">
    <location>
        <begin position="95"/>
        <end position="125"/>
    </location>
</feature>
<feature type="compositionally biased region" description="Polar residues" evidence="2">
    <location>
        <begin position="116"/>
        <end position="125"/>
    </location>
</feature>